<protein>
    <submittedName>
        <fullName evidence="4">N-acetylglutamate synthase-like GNAT family acetyltransferase</fullName>
    </submittedName>
</protein>
<proteinExistence type="predicted"/>
<dbReference type="PROSITE" id="PS51186">
    <property type="entry name" value="GNAT"/>
    <property type="match status" value="1"/>
</dbReference>
<dbReference type="RefSeq" id="WP_183580541.1">
    <property type="nucleotide sequence ID" value="NZ_JACHXJ010000001.1"/>
</dbReference>
<keyword evidence="2" id="KW-0012">Acyltransferase</keyword>
<organism evidence="4 5">
    <name type="scientific">Paenibacillus rhizosphaerae</name>
    <dbReference type="NCBI Taxonomy" id="297318"/>
    <lineage>
        <taxon>Bacteria</taxon>
        <taxon>Bacillati</taxon>
        <taxon>Bacillota</taxon>
        <taxon>Bacilli</taxon>
        <taxon>Bacillales</taxon>
        <taxon>Paenibacillaceae</taxon>
        <taxon>Paenibacillus</taxon>
    </lineage>
</organism>
<sequence length="159" mass="18135">MYTHRALSKVDLTDICGFPQTQQELLFVGPSFIFPLTPEQILHSLMNRFEPTVVIEEESGQIAAYANLYNNNGHTCWLGNVIVSPNHRGRGAGEFLLHAMMDKAKENYGVRELFLSCQHANSRGLAFYHKHSFRPFDLKISKLDDGRKIITVQMKINLQ</sequence>
<keyword evidence="1 4" id="KW-0808">Transferase</keyword>
<comment type="caution">
    <text evidence="4">The sequence shown here is derived from an EMBL/GenBank/DDBJ whole genome shotgun (WGS) entry which is preliminary data.</text>
</comment>
<evidence type="ECO:0000259" key="3">
    <source>
        <dbReference type="PROSITE" id="PS51186"/>
    </source>
</evidence>
<dbReference type="Pfam" id="PF00583">
    <property type="entry name" value="Acetyltransf_1"/>
    <property type="match status" value="1"/>
</dbReference>
<dbReference type="EMBL" id="JACHXJ010000001">
    <property type="protein sequence ID" value="MBB3126782.1"/>
    <property type="molecule type" value="Genomic_DNA"/>
</dbReference>
<reference evidence="4 5" key="1">
    <citation type="submission" date="2020-08" db="EMBL/GenBank/DDBJ databases">
        <title>Genomic Encyclopedia of Type Strains, Phase III (KMG-III): the genomes of soil and plant-associated and newly described type strains.</title>
        <authorList>
            <person name="Whitman W."/>
        </authorList>
    </citation>
    <scope>NUCLEOTIDE SEQUENCE [LARGE SCALE GENOMIC DNA]</scope>
    <source>
        <strain evidence="4 5">CECT 5831</strain>
    </source>
</reference>
<accession>A0A839TJH2</accession>
<dbReference type="GO" id="GO:0016747">
    <property type="term" value="F:acyltransferase activity, transferring groups other than amino-acyl groups"/>
    <property type="evidence" value="ECO:0007669"/>
    <property type="project" value="InterPro"/>
</dbReference>
<dbReference type="CDD" id="cd04301">
    <property type="entry name" value="NAT_SF"/>
    <property type="match status" value="1"/>
</dbReference>
<gene>
    <name evidence="4" type="ORF">FHS19_001436</name>
</gene>
<evidence type="ECO:0000313" key="5">
    <source>
        <dbReference type="Proteomes" id="UP000517523"/>
    </source>
</evidence>
<dbReference type="PANTHER" id="PTHR43877:SF2">
    <property type="entry name" value="AMINOALKYLPHOSPHONATE N-ACETYLTRANSFERASE-RELATED"/>
    <property type="match status" value="1"/>
</dbReference>
<dbReference type="InterPro" id="IPR000182">
    <property type="entry name" value="GNAT_dom"/>
</dbReference>
<dbReference type="Gene3D" id="3.40.630.30">
    <property type="match status" value="1"/>
</dbReference>
<evidence type="ECO:0000313" key="4">
    <source>
        <dbReference type="EMBL" id="MBB3126782.1"/>
    </source>
</evidence>
<dbReference type="AlphaFoldDB" id="A0A839TJH2"/>
<dbReference type="PANTHER" id="PTHR43877">
    <property type="entry name" value="AMINOALKYLPHOSPHONATE N-ACETYLTRANSFERASE-RELATED-RELATED"/>
    <property type="match status" value="1"/>
</dbReference>
<evidence type="ECO:0000256" key="2">
    <source>
        <dbReference type="ARBA" id="ARBA00023315"/>
    </source>
</evidence>
<name>A0A839TJH2_9BACL</name>
<dbReference type="SUPFAM" id="SSF55729">
    <property type="entry name" value="Acyl-CoA N-acyltransferases (Nat)"/>
    <property type="match status" value="1"/>
</dbReference>
<dbReference type="InterPro" id="IPR050832">
    <property type="entry name" value="Bact_Acetyltransf"/>
</dbReference>
<dbReference type="InterPro" id="IPR016181">
    <property type="entry name" value="Acyl_CoA_acyltransferase"/>
</dbReference>
<dbReference type="Proteomes" id="UP000517523">
    <property type="component" value="Unassembled WGS sequence"/>
</dbReference>
<feature type="domain" description="N-acetyltransferase" evidence="3">
    <location>
        <begin position="2"/>
        <end position="159"/>
    </location>
</feature>
<evidence type="ECO:0000256" key="1">
    <source>
        <dbReference type="ARBA" id="ARBA00022679"/>
    </source>
</evidence>